<dbReference type="InterPro" id="IPR000639">
    <property type="entry name" value="Epox_hydrolase-like"/>
</dbReference>
<dbReference type="InterPro" id="IPR000073">
    <property type="entry name" value="AB_hydrolase_1"/>
</dbReference>
<gene>
    <name evidence="3" type="ORF">YP76_14215</name>
</gene>
<reference evidence="3 4" key="1">
    <citation type="submission" date="2015-04" db="EMBL/GenBank/DDBJ databases">
        <title>Genome sequence of aromatic hydrocarbons-degrading Sphingobium chungbukense DJ77.</title>
        <authorList>
            <person name="Kim Y.-C."/>
            <person name="Chae J.-C."/>
        </authorList>
    </citation>
    <scope>NUCLEOTIDE SEQUENCE [LARGE SCALE GENOMIC DNA]</scope>
    <source>
        <strain evidence="3 4">DJ77</strain>
    </source>
</reference>
<dbReference type="SUPFAM" id="SSF53474">
    <property type="entry name" value="alpha/beta-Hydrolases"/>
    <property type="match status" value="1"/>
</dbReference>
<organism evidence="3 4">
    <name type="scientific">Sphingobium chungbukense</name>
    <dbReference type="NCBI Taxonomy" id="56193"/>
    <lineage>
        <taxon>Bacteria</taxon>
        <taxon>Pseudomonadati</taxon>
        <taxon>Pseudomonadota</taxon>
        <taxon>Alphaproteobacteria</taxon>
        <taxon>Sphingomonadales</taxon>
        <taxon>Sphingomonadaceae</taxon>
        <taxon>Sphingobium</taxon>
    </lineage>
</organism>
<protein>
    <recommendedName>
        <fullName evidence="2">AB hydrolase-1 domain-containing protein</fullName>
    </recommendedName>
</protein>
<accession>A0A0M3ASN3</accession>
<dbReference type="Pfam" id="PF00561">
    <property type="entry name" value="Abhydrolase_1"/>
    <property type="match status" value="1"/>
</dbReference>
<dbReference type="AlphaFoldDB" id="A0A0M3ASN3"/>
<feature type="domain" description="AB hydrolase-1" evidence="2">
    <location>
        <begin position="25"/>
        <end position="134"/>
    </location>
</feature>
<evidence type="ECO:0000313" key="3">
    <source>
        <dbReference type="EMBL" id="KKW91544.1"/>
    </source>
</evidence>
<sequence>MIETRCIRLNGLEFTIDIAGEANEPTVLLLHGFPESRYMWHPQMEALSAAGFRVIAPDQRGYSTGARPEEQDSYRVELIVQDAVDLMRALDVPKFHLVGHDWGGQIAWLIAAGHPEKIRTLSILSRPHPAAFARAMAEDPEQAERSRHHRSFREPDAYSTMRVDGLRPLREALETQHVPPEIAAVHIAKLAEPGGLEGAMNWYRASGFTGAATRPIDLSTLYVWGTEDSTVGRYAAELTSRYVTGPFRFVPVEGAGHFIVDQCPDMVSDLLLAHISGTDRPLDAGRRVSENLAP</sequence>
<dbReference type="Proteomes" id="UP000033874">
    <property type="component" value="Unassembled WGS sequence"/>
</dbReference>
<name>A0A0M3ASN3_9SPHN</name>
<evidence type="ECO:0000313" key="4">
    <source>
        <dbReference type="Proteomes" id="UP000033874"/>
    </source>
</evidence>
<evidence type="ECO:0000259" key="2">
    <source>
        <dbReference type="Pfam" id="PF00561"/>
    </source>
</evidence>
<dbReference type="EMBL" id="LBIC01000006">
    <property type="protein sequence ID" value="KKW91544.1"/>
    <property type="molecule type" value="Genomic_DNA"/>
</dbReference>
<dbReference type="RefSeq" id="WP_046764270.1">
    <property type="nucleotide sequence ID" value="NZ_LBIC01000006.1"/>
</dbReference>
<dbReference type="GO" id="GO:0016787">
    <property type="term" value="F:hydrolase activity"/>
    <property type="evidence" value="ECO:0007669"/>
    <property type="project" value="UniProtKB-KW"/>
</dbReference>
<dbReference type="STRING" id="56193.YP76_14215"/>
<evidence type="ECO:0000256" key="1">
    <source>
        <dbReference type="ARBA" id="ARBA00022801"/>
    </source>
</evidence>
<dbReference type="PANTHER" id="PTHR43329">
    <property type="entry name" value="EPOXIDE HYDROLASE"/>
    <property type="match status" value="1"/>
</dbReference>
<comment type="caution">
    <text evidence="3">The sequence shown here is derived from an EMBL/GenBank/DDBJ whole genome shotgun (WGS) entry which is preliminary data.</text>
</comment>
<dbReference type="PRINTS" id="PR00111">
    <property type="entry name" value="ABHYDROLASE"/>
</dbReference>
<dbReference type="PRINTS" id="PR00412">
    <property type="entry name" value="EPOXHYDRLASE"/>
</dbReference>
<dbReference type="InterPro" id="IPR029058">
    <property type="entry name" value="AB_hydrolase_fold"/>
</dbReference>
<dbReference type="Gene3D" id="3.40.50.1820">
    <property type="entry name" value="alpha/beta hydrolase"/>
    <property type="match status" value="1"/>
</dbReference>
<dbReference type="PATRIC" id="fig|56193.3.peg.2967"/>
<keyword evidence="1" id="KW-0378">Hydrolase</keyword>
<proteinExistence type="predicted"/>
<keyword evidence="4" id="KW-1185">Reference proteome</keyword>